<dbReference type="Proteomes" id="UP000036938">
    <property type="component" value="Unassembled WGS sequence"/>
</dbReference>
<name>A0A0L1JJF3_9RHOB</name>
<protein>
    <recommendedName>
        <fullName evidence="3">Aminoglycoside phosphotransferase domain-containing protein</fullName>
    </recommendedName>
</protein>
<sequence>MLRIEDADLPGLADLTQDRLRTITGADEVDLLRLRYRAGKRAILHIAARTGEARNEGTLWFFKGDKGKRLARRNKKTARFDASTQVLFEPFPHDHRMPQIRNFLEKFDAAMPKLTGFEAAGTPQLLRYRPGLSCTFRCPLKDQDAAFVKLINDDDPVRLCASNRAMQRALACSDVSVAKALGLDDHISAIAYETAPGRPLDETLVQASDLSVLNRSIAALRSFWTASITPERLMGPDRLLLRARESADFVAVTAPDCAGAAGDIVARLTAALPNSDLRPIHGDMKLEHIFLDAERVTLIDTESVSLGLADYDLAQLYGRLWQAEFEGQLPRQRVERASAMVRAEAGPDFDWCLGVVAVRLAKYYAQRPAPDMAVSIMAMLERVR</sequence>
<reference evidence="1 2" key="1">
    <citation type="journal article" date="2015" name="Int. J. Syst. Evol. Microbiol.">
        <title>Aestuariivita atlantica sp. nov., isolated from deep sea sediment of the Atlantic Ocean.</title>
        <authorList>
            <person name="Li G."/>
            <person name="Lai Q."/>
            <person name="Du Y."/>
            <person name="Liu X."/>
            <person name="Sun F."/>
            <person name="Shao Z."/>
        </authorList>
    </citation>
    <scope>NUCLEOTIDE SEQUENCE [LARGE SCALE GENOMIC DNA]</scope>
    <source>
        <strain evidence="1 2">22II-S11-z3</strain>
    </source>
</reference>
<dbReference type="Gene3D" id="3.90.1200.10">
    <property type="match status" value="1"/>
</dbReference>
<dbReference type="EMBL" id="AQQZ01000024">
    <property type="protein sequence ID" value="KNG91890.1"/>
    <property type="molecule type" value="Genomic_DNA"/>
</dbReference>
<evidence type="ECO:0000313" key="2">
    <source>
        <dbReference type="Proteomes" id="UP000036938"/>
    </source>
</evidence>
<dbReference type="STRING" id="1317121.ATO11_20255"/>
<accession>A0A0L1JJF3</accession>
<organism evidence="1 2">
    <name type="scientific">Pseudaestuariivita atlantica</name>
    <dbReference type="NCBI Taxonomy" id="1317121"/>
    <lineage>
        <taxon>Bacteria</taxon>
        <taxon>Pseudomonadati</taxon>
        <taxon>Pseudomonadota</taxon>
        <taxon>Alphaproteobacteria</taxon>
        <taxon>Rhodobacterales</taxon>
        <taxon>Paracoccaceae</taxon>
        <taxon>Pseudaestuariivita</taxon>
    </lineage>
</organism>
<dbReference type="AlphaFoldDB" id="A0A0L1JJF3"/>
<evidence type="ECO:0008006" key="3">
    <source>
        <dbReference type="Google" id="ProtNLM"/>
    </source>
</evidence>
<dbReference type="OrthoDB" id="7851717at2"/>
<gene>
    <name evidence="1" type="ORF">ATO11_20255</name>
</gene>
<comment type="caution">
    <text evidence="1">The sequence shown here is derived from an EMBL/GenBank/DDBJ whole genome shotgun (WGS) entry which is preliminary data.</text>
</comment>
<dbReference type="InterPro" id="IPR011009">
    <property type="entry name" value="Kinase-like_dom_sf"/>
</dbReference>
<dbReference type="RefSeq" id="WP_050532724.1">
    <property type="nucleotide sequence ID" value="NZ_AQQZ01000024.1"/>
</dbReference>
<evidence type="ECO:0000313" key="1">
    <source>
        <dbReference type="EMBL" id="KNG91890.1"/>
    </source>
</evidence>
<dbReference type="SUPFAM" id="SSF56112">
    <property type="entry name" value="Protein kinase-like (PK-like)"/>
    <property type="match status" value="1"/>
</dbReference>
<proteinExistence type="predicted"/>
<keyword evidence="2" id="KW-1185">Reference proteome</keyword>